<reference evidence="2" key="1">
    <citation type="submission" date="2023-08" db="EMBL/GenBank/DDBJ databases">
        <title>A de novo genome assembly of Solanum verrucosum Schlechtendal, a Mexican diploid species geographically isolated from the other diploid A-genome species in potato relatives.</title>
        <authorList>
            <person name="Hosaka K."/>
        </authorList>
    </citation>
    <scope>NUCLEOTIDE SEQUENCE</scope>
    <source>
        <tissue evidence="2">Young leaves</tissue>
    </source>
</reference>
<dbReference type="EMBL" id="CP133614">
    <property type="protein sequence ID" value="WMV18814.1"/>
    <property type="molecule type" value="Genomic_DNA"/>
</dbReference>
<keyword evidence="1" id="KW-0812">Transmembrane</keyword>
<evidence type="ECO:0000256" key="1">
    <source>
        <dbReference type="SAM" id="Phobius"/>
    </source>
</evidence>
<dbReference type="AlphaFoldDB" id="A0AAF0QFA0"/>
<name>A0AAF0QFA0_SOLVR</name>
<keyword evidence="1" id="KW-0472">Membrane</keyword>
<protein>
    <submittedName>
        <fullName evidence="2">Uncharacterized protein</fullName>
    </submittedName>
</protein>
<dbReference type="Proteomes" id="UP001234989">
    <property type="component" value="Chromosome 3"/>
</dbReference>
<proteinExistence type="predicted"/>
<feature type="transmembrane region" description="Helical" evidence="1">
    <location>
        <begin position="67"/>
        <end position="85"/>
    </location>
</feature>
<evidence type="ECO:0000313" key="3">
    <source>
        <dbReference type="Proteomes" id="UP001234989"/>
    </source>
</evidence>
<evidence type="ECO:0000313" key="2">
    <source>
        <dbReference type="EMBL" id="WMV18814.1"/>
    </source>
</evidence>
<accession>A0AAF0QFA0</accession>
<gene>
    <name evidence="2" type="ORF">MTR67_012199</name>
</gene>
<keyword evidence="3" id="KW-1185">Reference proteome</keyword>
<organism evidence="2 3">
    <name type="scientific">Solanum verrucosum</name>
    <dbReference type="NCBI Taxonomy" id="315347"/>
    <lineage>
        <taxon>Eukaryota</taxon>
        <taxon>Viridiplantae</taxon>
        <taxon>Streptophyta</taxon>
        <taxon>Embryophyta</taxon>
        <taxon>Tracheophyta</taxon>
        <taxon>Spermatophyta</taxon>
        <taxon>Magnoliopsida</taxon>
        <taxon>eudicotyledons</taxon>
        <taxon>Gunneridae</taxon>
        <taxon>Pentapetalae</taxon>
        <taxon>asterids</taxon>
        <taxon>lamiids</taxon>
        <taxon>Solanales</taxon>
        <taxon>Solanaceae</taxon>
        <taxon>Solanoideae</taxon>
        <taxon>Solaneae</taxon>
        <taxon>Solanum</taxon>
    </lineage>
</organism>
<sequence>MKRTTKLKPEHRQAHLAIRRRDLLRPFFHTIPPNGPECEGAEGKHETPSWKWVFSILLPLLKSRFNFLYPFDFTIILGVFCYFLMCS</sequence>
<keyword evidence="1" id="KW-1133">Transmembrane helix</keyword>